<protein>
    <submittedName>
        <fullName evidence="2">Uncharacterized protein</fullName>
    </submittedName>
</protein>
<dbReference type="RefSeq" id="WP_216940108.1">
    <property type="nucleotide sequence ID" value="NZ_CP077062.1"/>
</dbReference>
<keyword evidence="3" id="KW-1185">Reference proteome</keyword>
<evidence type="ECO:0000313" key="3">
    <source>
        <dbReference type="Proteomes" id="UP000683575"/>
    </source>
</evidence>
<dbReference type="Proteomes" id="UP000683575">
    <property type="component" value="Chromosome"/>
</dbReference>
<name>A0A975SZ28_9ACTN</name>
<sequence length="52" mass="6071">MSIHSPERTARTLPTQPAPTEPQPPEQPVDHVRKHPPGCYWDLRDCRWVCRP</sequence>
<reference evidence="2" key="1">
    <citation type="submission" date="2021-06" db="EMBL/GenBank/DDBJ databases">
        <title>Complete genome sequence of Nocardioides sp. G188.</title>
        <authorList>
            <person name="Im W.-T."/>
        </authorList>
    </citation>
    <scope>NUCLEOTIDE SEQUENCE</scope>
    <source>
        <strain evidence="2">G188</strain>
    </source>
</reference>
<dbReference type="EMBL" id="CP077062">
    <property type="protein sequence ID" value="QWZ08582.1"/>
    <property type="molecule type" value="Genomic_DNA"/>
</dbReference>
<gene>
    <name evidence="2" type="ORF">KRR39_01550</name>
</gene>
<feature type="region of interest" description="Disordered" evidence="1">
    <location>
        <begin position="1"/>
        <end position="34"/>
    </location>
</feature>
<feature type="compositionally biased region" description="Basic and acidic residues" evidence="1">
    <location>
        <begin position="1"/>
        <end position="10"/>
    </location>
</feature>
<dbReference type="AlphaFoldDB" id="A0A975SZ28"/>
<organism evidence="2 3">
    <name type="scientific">Nocardioides panacis</name>
    <dbReference type="NCBI Taxonomy" id="2849501"/>
    <lineage>
        <taxon>Bacteria</taxon>
        <taxon>Bacillati</taxon>
        <taxon>Actinomycetota</taxon>
        <taxon>Actinomycetes</taxon>
        <taxon>Propionibacteriales</taxon>
        <taxon>Nocardioidaceae</taxon>
        <taxon>Nocardioides</taxon>
    </lineage>
</organism>
<evidence type="ECO:0000256" key="1">
    <source>
        <dbReference type="SAM" id="MobiDB-lite"/>
    </source>
</evidence>
<accession>A0A975SZ28</accession>
<evidence type="ECO:0000313" key="2">
    <source>
        <dbReference type="EMBL" id="QWZ08582.1"/>
    </source>
</evidence>
<feature type="compositionally biased region" description="Pro residues" evidence="1">
    <location>
        <begin position="16"/>
        <end position="27"/>
    </location>
</feature>
<proteinExistence type="predicted"/>
<dbReference type="KEGG" id="nps:KRR39_01550"/>